<feature type="compositionally biased region" description="Polar residues" evidence="3">
    <location>
        <begin position="62"/>
        <end position="73"/>
    </location>
</feature>
<name>A0ABQ8MGS2_LABRO</name>
<evidence type="ECO:0000256" key="1">
    <source>
        <dbReference type="ARBA" id="ARBA00023125"/>
    </source>
</evidence>
<dbReference type="Proteomes" id="UP000830375">
    <property type="component" value="Unassembled WGS sequence"/>
</dbReference>
<dbReference type="Gene3D" id="1.10.150.130">
    <property type="match status" value="1"/>
</dbReference>
<feature type="region of interest" description="Disordered" evidence="3">
    <location>
        <begin position="53"/>
        <end position="73"/>
    </location>
</feature>
<dbReference type="InterPro" id="IPR002104">
    <property type="entry name" value="Integrase_catalytic"/>
</dbReference>
<dbReference type="InterPro" id="IPR013762">
    <property type="entry name" value="Integrase-like_cat_sf"/>
</dbReference>
<dbReference type="Gene3D" id="1.10.443.10">
    <property type="entry name" value="Intergrase catalytic core"/>
    <property type="match status" value="1"/>
</dbReference>
<evidence type="ECO:0000313" key="6">
    <source>
        <dbReference type="Proteomes" id="UP000830375"/>
    </source>
</evidence>
<dbReference type="SUPFAM" id="SSF47823">
    <property type="entry name" value="lambda integrase-like, N-terminal domain"/>
    <property type="match status" value="1"/>
</dbReference>
<dbReference type="PANTHER" id="PTHR33066">
    <property type="entry name" value="INTEGRASE_SAM-LIKE_N DOMAIN-CONTAINING PROTEIN"/>
    <property type="match status" value="1"/>
</dbReference>
<organism evidence="5 6">
    <name type="scientific">Labeo rohita</name>
    <name type="common">Indian major carp</name>
    <name type="synonym">Cyprinus rohita</name>
    <dbReference type="NCBI Taxonomy" id="84645"/>
    <lineage>
        <taxon>Eukaryota</taxon>
        <taxon>Metazoa</taxon>
        <taxon>Chordata</taxon>
        <taxon>Craniata</taxon>
        <taxon>Vertebrata</taxon>
        <taxon>Euteleostomi</taxon>
        <taxon>Actinopterygii</taxon>
        <taxon>Neopterygii</taxon>
        <taxon>Teleostei</taxon>
        <taxon>Ostariophysi</taxon>
        <taxon>Cypriniformes</taxon>
        <taxon>Cyprinidae</taxon>
        <taxon>Labeoninae</taxon>
        <taxon>Labeonini</taxon>
        <taxon>Labeo</taxon>
    </lineage>
</organism>
<accession>A0ABQ8MGS2</accession>
<keyword evidence="6" id="KW-1185">Reference proteome</keyword>
<protein>
    <recommendedName>
        <fullName evidence="4">Tyr recombinase domain-containing protein</fullName>
    </recommendedName>
</protein>
<comment type="caution">
    <text evidence="5">The sequence shown here is derived from an EMBL/GenBank/DDBJ whole genome shotgun (WGS) entry which is preliminary data.</text>
</comment>
<proteinExistence type="predicted"/>
<reference evidence="5 6" key="1">
    <citation type="submission" date="2022-01" db="EMBL/GenBank/DDBJ databases">
        <title>A high-quality chromosome-level genome assembly of rohu carp, Labeo rohita.</title>
        <authorList>
            <person name="Arick M.A. II"/>
            <person name="Hsu C.-Y."/>
            <person name="Magbanua Z."/>
            <person name="Pechanova O."/>
            <person name="Grover C."/>
            <person name="Miller E."/>
            <person name="Thrash A."/>
            <person name="Ezzel L."/>
            <person name="Alam S."/>
            <person name="Benzie J."/>
            <person name="Hamilton M."/>
            <person name="Karsi A."/>
            <person name="Lawrence M.L."/>
            <person name="Peterson D.G."/>
        </authorList>
    </citation>
    <scope>NUCLEOTIDE SEQUENCE [LARGE SCALE GENOMIC DNA]</scope>
    <source>
        <strain evidence="6">BAU-BD-2019</strain>
        <tissue evidence="5">Blood</tissue>
    </source>
</reference>
<evidence type="ECO:0000313" key="5">
    <source>
        <dbReference type="EMBL" id="KAI2662079.1"/>
    </source>
</evidence>
<feature type="region of interest" description="Disordered" evidence="3">
    <location>
        <begin position="366"/>
        <end position="391"/>
    </location>
</feature>
<keyword evidence="1" id="KW-0238">DNA-binding</keyword>
<evidence type="ECO:0000259" key="4">
    <source>
        <dbReference type="PROSITE" id="PS51898"/>
    </source>
</evidence>
<dbReference type="SUPFAM" id="SSF56349">
    <property type="entry name" value="DNA breaking-rejoining enzymes"/>
    <property type="match status" value="1"/>
</dbReference>
<dbReference type="InterPro" id="IPR010998">
    <property type="entry name" value="Integrase_recombinase_N"/>
</dbReference>
<keyword evidence="2" id="KW-0233">DNA recombination</keyword>
<evidence type="ECO:0000256" key="3">
    <source>
        <dbReference type="SAM" id="MobiDB-lite"/>
    </source>
</evidence>
<dbReference type="EMBL" id="JACTAM010000008">
    <property type="protein sequence ID" value="KAI2662079.1"/>
    <property type="molecule type" value="Genomic_DNA"/>
</dbReference>
<sequence>MYRSGTITAENSRSQSVSLFGRSPSLLSVTAASGDGHEVARVSFGDLRFQDKRDKKLPGAHTGNSLSRPQTELGSVSSVSVRGAHQVNSRLSIPFSKREESPIQTVSAPSGANGLNSLSYSFGTVANERVSELDSVTALMSKTSPQPQSDGVGTLHARSPLLEKTLVPRIRDSAGSSFHEEGGNDGRIALRLGGSVRGQNSEREMAHLAEKCAHKLPGTINSVSCFETFCAVSEEPPRSDQIRQHDHGGIYKPPRGHTLSSASQSGTETDCVGQKTLSFITGNARPGNNEYRGRSPVQGESSVQRMEPPPSGSGPVVEEIRPRGRRSLRIARKQSLPSVLLASERRCAYGCGCPSAPMAKRTALRVSSAKPDHTNSKKGKRVRPLSHTDCPKLAGESVAGGDNAAFIRPAMASPATQRPTLAGARGDIPPRPGQGCSLGLARERLNLNATGLPSRVIGTIQNARAASTRSAYGKKWNVFEQWCAHKRIVPFLCSVADVLCFLQELLDKGRAFSTVKVYLAAISACHVGIDDNTMGRHPLVCRFMRGARRLNRVSRPLIPPWDLSVVLNALSRTPFEPIDSSDLKLLSLKTALLLALSTAKRVSELHALSVHNSCMQFTMDYLRVSLKTNPAFVPKVSESALAYNQADLMAFHPPPFSSPEEERLHCLCPVRALRCYVNRTKALRKSNQLFVSWADSHRGKPISRQRLSHWIVEAIIVGYNSMGLSPPEGLRAHSTRGLASSWAWFKGVSIRDICAAASWASPHTFVRFYKLDVTEPSLAHSVLIARGRDMLRMRWGPSCSDIYRGRRDSRITVVIGLSTDRRGAIGASRLVTPEAIPIVRYRRNVIREPGLQKSVRNSRSPSCTKRHNYLQTLMRTRTRSSQTVFI</sequence>
<evidence type="ECO:0000256" key="2">
    <source>
        <dbReference type="ARBA" id="ARBA00023172"/>
    </source>
</evidence>
<dbReference type="InterPro" id="IPR011010">
    <property type="entry name" value="DNA_brk_join_enz"/>
</dbReference>
<dbReference type="PROSITE" id="PS51898">
    <property type="entry name" value="TYR_RECOMBINASE"/>
    <property type="match status" value="1"/>
</dbReference>
<gene>
    <name evidence="5" type="ORF">H4Q32_007820</name>
</gene>
<dbReference type="PANTHER" id="PTHR33066:SF2">
    <property type="entry name" value="FILAGGRIN-2-LIKE"/>
    <property type="match status" value="1"/>
</dbReference>
<feature type="domain" description="Tyr recombinase" evidence="4">
    <location>
        <begin position="552"/>
        <end position="783"/>
    </location>
</feature>
<feature type="compositionally biased region" description="Polar residues" evidence="3">
    <location>
        <begin position="258"/>
        <end position="268"/>
    </location>
</feature>
<feature type="region of interest" description="Disordered" evidence="3">
    <location>
        <begin position="249"/>
        <end position="322"/>
    </location>
</feature>